<feature type="region of interest" description="Disordered" evidence="1">
    <location>
        <begin position="104"/>
        <end position="124"/>
    </location>
</feature>
<evidence type="ECO:0000256" key="2">
    <source>
        <dbReference type="SAM" id="Phobius"/>
    </source>
</evidence>
<accession>A0A6I3L1K5</accession>
<dbReference type="InterPro" id="IPR046151">
    <property type="entry name" value="DUF6153"/>
</dbReference>
<keyword evidence="2" id="KW-0812">Transmembrane</keyword>
<gene>
    <name evidence="3" type="ORF">GLP40_23360</name>
</gene>
<dbReference type="AlphaFoldDB" id="A0A6I3L1K5"/>
<sequence>MADVADQRPAPRATGYVRLLGMLALLLGIAAMHAGVFSAHYSSPVSEMPSVMAAMPASAHPGHVAGTHGDQPGGHGLTHACEFVVLSAVTIVIGLMLLHWAGDRPRDSRPPSSHSRRIHRERPPPWTVPTLAELSILRI</sequence>
<dbReference type="Pfam" id="PF19650">
    <property type="entry name" value="DUF6153"/>
    <property type="match status" value="1"/>
</dbReference>
<dbReference type="EMBL" id="WMBB01000011">
    <property type="protein sequence ID" value="MTE15697.1"/>
    <property type="molecule type" value="Genomic_DNA"/>
</dbReference>
<evidence type="ECO:0000256" key="1">
    <source>
        <dbReference type="SAM" id="MobiDB-lite"/>
    </source>
</evidence>
<organism evidence="3 4">
    <name type="scientific">Nocardia aurantiaca</name>
    <dbReference type="NCBI Taxonomy" id="2675850"/>
    <lineage>
        <taxon>Bacteria</taxon>
        <taxon>Bacillati</taxon>
        <taxon>Actinomycetota</taxon>
        <taxon>Actinomycetes</taxon>
        <taxon>Mycobacteriales</taxon>
        <taxon>Nocardiaceae</taxon>
        <taxon>Nocardia</taxon>
    </lineage>
</organism>
<feature type="transmembrane region" description="Helical" evidence="2">
    <location>
        <begin position="83"/>
        <end position="102"/>
    </location>
</feature>
<name>A0A6I3L1K5_9NOCA</name>
<keyword evidence="2" id="KW-0472">Membrane</keyword>
<evidence type="ECO:0000313" key="3">
    <source>
        <dbReference type="EMBL" id="MTE15697.1"/>
    </source>
</evidence>
<keyword evidence="4" id="KW-1185">Reference proteome</keyword>
<feature type="transmembrane region" description="Helical" evidence="2">
    <location>
        <begin position="20"/>
        <end position="41"/>
    </location>
</feature>
<reference evidence="3 4" key="1">
    <citation type="submission" date="2019-11" db="EMBL/GenBank/DDBJ databases">
        <title>Nocardia sp. nov. CT2-14 isolated from soil.</title>
        <authorList>
            <person name="Kanchanasin P."/>
            <person name="Tanasupawat S."/>
            <person name="Yuki M."/>
            <person name="Kudo T."/>
        </authorList>
    </citation>
    <scope>NUCLEOTIDE SEQUENCE [LARGE SCALE GENOMIC DNA]</scope>
    <source>
        <strain evidence="3 4">CT2-14</strain>
    </source>
</reference>
<evidence type="ECO:0000313" key="4">
    <source>
        <dbReference type="Proteomes" id="UP000432464"/>
    </source>
</evidence>
<dbReference type="Proteomes" id="UP000432464">
    <property type="component" value="Unassembled WGS sequence"/>
</dbReference>
<keyword evidence="2" id="KW-1133">Transmembrane helix</keyword>
<protein>
    <submittedName>
        <fullName evidence="3">Uncharacterized protein</fullName>
    </submittedName>
</protein>
<proteinExistence type="predicted"/>
<comment type="caution">
    <text evidence="3">The sequence shown here is derived from an EMBL/GenBank/DDBJ whole genome shotgun (WGS) entry which is preliminary data.</text>
</comment>